<dbReference type="PROSITE" id="PS51910">
    <property type="entry name" value="GH18_2"/>
    <property type="match status" value="1"/>
</dbReference>
<dbReference type="InterPro" id="IPR011583">
    <property type="entry name" value="Chitinase_II/V-like_cat"/>
</dbReference>
<dbReference type="GO" id="GO:0008061">
    <property type="term" value="F:chitin binding"/>
    <property type="evidence" value="ECO:0007669"/>
    <property type="project" value="InterPro"/>
</dbReference>
<name>A0A1F5ZSL7_9BACT</name>
<feature type="domain" description="GH18" evidence="6">
    <location>
        <begin position="73"/>
        <end position="426"/>
    </location>
</feature>
<keyword evidence="2 3" id="KW-0326">Glycosidase</keyword>
<dbReference type="InterPro" id="IPR001223">
    <property type="entry name" value="Glyco_hydro18_cat"/>
</dbReference>
<evidence type="ECO:0000313" key="7">
    <source>
        <dbReference type="EMBL" id="OGG15097.1"/>
    </source>
</evidence>
<dbReference type="Gene3D" id="3.10.50.10">
    <property type="match status" value="1"/>
</dbReference>
<gene>
    <name evidence="7" type="ORF">A2773_04365</name>
</gene>
<comment type="similarity">
    <text evidence="4">Belongs to the glycosyl hydrolase 18 family.</text>
</comment>
<dbReference type="Proteomes" id="UP000177383">
    <property type="component" value="Unassembled WGS sequence"/>
</dbReference>
<accession>A0A1F5ZSL7</accession>
<dbReference type="EMBL" id="MFJE01000005">
    <property type="protein sequence ID" value="OGG15097.1"/>
    <property type="molecule type" value="Genomic_DNA"/>
</dbReference>
<dbReference type="GO" id="GO:0009313">
    <property type="term" value="P:oligosaccharide catabolic process"/>
    <property type="evidence" value="ECO:0007669"/>
    <property type="project" value="TreeGrafter"/>
</dbReference>
<organism evidence="7 8">
    <name type="scientific">Candidatus Gottesmanbacteria bacterium RIFCSPHIGHO2_01_FULL_39_10</name>
    <dbReference type="NCBI Taxonomy" id="1798375"/>
    <lineage>
        <taxon>Bacteria</taxon>
        <taxon>Candidatus Gottesmaniibacteriota</taxon>
    </lineage>
</organism>
<sequence length="441" mass="50462">MLPNNPKVFAPQKFVWKDPDHNPLLTKFISILLYFSCFIIIFMGILTRVVIPKAQAASISPIPPISQDSKPKYEVFGFAPHWLMDERMNKIDFTTLTTMAYFGIPVKIDGSLDKNDRGYKVFHGKKATELFKKAHENGTRVVLTLTLMKNDPIKKFLDDEDAWANTAAQASWEVLKRGIDGVNIDFEYVGSPGTDYKNKFSKFVNYFTKNMHKIVPNSQVTVSVYASAVKDPKIYDIKRLGEDSDGIFMMAYDFATTTADKVMPTAPLGGHKEGKYWYDIRTAVNDFLSFMPEEKLILGLPWYGYNYQVSSPQVKASTSKGYYTYQKYGRRTIRVYVPVKGKAQPYYLAQDLADKSGWDEYGQVGWKAYNSASGWRMIFLDDEKSLSLKYDFAKEKKLKGIGMWALGFDNGDRKLWDVIQAKFGQKTVDEQISQKQIYENI</sequence>
<evidence type="ECO:0000256" key="1">
    <source>
        <dbReference type="ARBA" id="ARBA00022801"/>
    </source>
</evidence>
<evidence type="ECO:0000259" key="6">
    <source>
        <dbReference type="PROSITE" id="PS51910"/>
    </source>
</evidence>
<dbReference type="GO" id="GO:0004553">
    <property type="term" value="F:hydrolase activity, hydrolyzing O-glycosyl compounds"/>
    <property type="evidence" value="ECO:0007669"/>
    <property type="project" value="InterPro"/>
</dbReference>
<evidence type="ECO:0000256" key="3">
    <source>
        <dbReference type="RuleBase" id="RU000489"/>
    </source>
</evidence>
<evidence type="ECO:0000313" key="8">
    <source>
        <dbReference type="Proteomes" id="UP000177383"/>
    </source>
</evidence>
<dbReference type="Gene3D" id="3.20.20.80">
    <property type="entry name" value="Glycosidases"/>
    <property type="match status" value="1"/>
</dbReference>
<keyword evidence="5" id="KW-1133">Transmembrane helix</keyword>
<keyword evidence="5" id="KW-0812">Transmembrane</keyword>
<dbReference type="SMART" id="SM00636">
    <property type="entry name" value="Glyco_18"/>
    <property type="match status" value="1"/>
</dbReference>
<dbReference type="AlphaFoldDB" id="A0A1F5ZSL7"/>
<evidence type="ECO:0000256" key="4">
    <source>
        <dbReference type="RuleBase" id="RU004453"/>
    </source>
</evidence>
<dbReference type="PANTHER" id="PTHR46290">
    <property type="entry name" value="DI-N-ACETYLCHITOBIASE"/>
    <property type="match status" value="1"/>
</dbReference>
<protein>
    <recommendedName>
        <fullName evidence="6">GH18 domain-containing protein</fullName>
    </recommendedName>
</protein>
<dbReference type="InterPro" id="IPR051887">
    <property type="entry name" value="GH18_Domain-Containing"/>
</dbReference>
<keyword evidence="1 3" id="KW-0378">Hydrolase</keyword>
<dbReference type="PANTHER" id="PTHR46290:SF1">
    <property type="entry name" value="DI-N-ACETYLCHITOBIASE"/>
    <property type="match status" value="1"/>
</dbReference>
<feature type="transmembrane region" description="Helical" evidence="5">
    <location>
        <begin position="28"/>
        <end position="51"/>
    </location>
</feature>
<reference evidence="7 8" key="1">
    <citation type="journal article" date="2016" name="Nat. Commun.">
        <title>Thousands of microbial genomes shed light on interconnected biogeochemical processes in an aquifer system.</title>
        <authorList>
            <person name="Anantharaman K."/>
            <person name="Brown C.T."/>
            <person name="Hug L.A."/>
            <person name="Sharon I."/>
            <person name="Castelle C.J."/>
            <person name="Probst A.J."/>
            <person name="Thomas B.C."/>
            <person name="Singh A."/>
            <person name="Wilkins M.J."/>
            <person name="Karaoz U."/>
            <person name="Brodie E.L."/>
            <person name="Williams K.H."/>
            <person name="Hubbard S.S."/>
            <person name="Banfield J.F."/>
        </authorList>
    </citation>
    <scope>NUCLEOTIDE SEQUENCE [LARGE SCALE GENOMIC DNA]</scope>
</reference>
<comment type="caution">
    <text evidence="7">The sequence shown here is derived from an EMBL/GenBank/DDBJ whole genome shotgun (WGS) entry which is preliminary data.</text>
</comment>
<dbReference type="InterPro" id="IPR029070">
    <property type="entry name" value="Chitinase_insertion_sf"/>
</dbReference>
<dbReference type="Pfam" id="PF00704">
    <property type="entry name" value="Glyco_hydro_18"/>
    <property type="match status" value="1"/>
</dbReference>
<evidence type="ECO:0000256" key="2">
    <source>
        <dbReference type="ARBA" id="ARBA00023295"/>
    </source>
</evidence>
<proteinExistence type="inferred from homology"/>
<keyword evidence="5" id="KW-0472">Membrane</keyword>
<dbReference type="STRING" id="1798375.A2773_04365"/>
<dbReference type="InterPro" id="IPR017853">
    <property type="entry name" value="GH"/>
</dbReference>
<dbReference type="InterPro" id="IPR001579">
    <property type="entry name" value="Glyco_hydro_18_chit_AS"/>
</dbReference>
<dbReference type="PROSITE" id="PS01095">
    <property type="entry name" value="GH18_1"/>
    <property type="match status" value="1"/>
</dbReference>
<evidence type="ECO:0000256" key="5">
    <source>
        <dbReference type="SAM" id="Phobius"/>
    </source>
</evidence>
<dbReference type="SUPFAM" id="SSF51445">
    <property type="entry name" value="(Trans)glycosidases"/>
    <property type="match status" value="1"/>
</dbReference>